<dbReference type="InterPro" id="IPR036396">
    <property type="entry name" value="Cyt_P450_sf"/>
</dbReference>
<evidence type="ECO:0000256" key="7">
    <source>
        <dbReference type="ARBA" id="ARBA00022824"/>
    </source>
</evidence>
<evidence type="ECO:0000256" key="11">
    <source>
        <dbReference type="ARBA" id="ARBA00023033"/>
    </source>
</evidence>
<gene>
    <name evidence="16" type="ORF">RN001_010600</name>
</gene>
<comment type="cofactor">
    <cofactor evidence="1 13">
        <name>heme</name>
        <dbReference type="ChEBI" id="CHEBI:30413"/>
    </cofactor>
</comment>
<evidence type="ECO:0000256" key="14">
    <source>
        <dbReference type="RuleBase" id="RU000461"/>
    </source>
</evidence>
<comment type="similarity">
    <text evidence="4 14">Belongs to the cytochrome P450 family.</text>
</comment>
<dbReference type="InterPro" id="IPR002401">
    <property type="entry name" value="Cyt_P450_E_grp-I"/>
</dbReference>
<dbReference type="PROSITE" id="PS00086">
    <property type="entry name" value="CYTOCHROME_P450"/>
    <property type="match status" value="1"/>
</dbReference>
<dbReference type="PANTHER" id="PTHR24292">
    <property type="entry name" value="CYTOCHROME P450"/>
    <property type="match status" value="1"/>
</dbReference>
<dbReference type="GO" id="GO:0004497">
    <property type="term" value="F:monooxygenase activity"/>
    <property type="evidence" value="ECO:0007669"/>
    <property type="project" value="UniProtKB-KW"/>
</dbReference>
<keyword evidence="9 14" id="KW-0560">Oxidoreductase</keyword>
<keyword evidence="11 14" id="KW-0503">Monooxygenase</keyword>
<dbReference type="PANTHER" id="PTHR24292:SF100">
    <property type="entry name" value="CYTOCHROME P450 6A16, ISOFORM B-RELATED"/>
    <property type="match status" value="1"/>
</dbReference>
<dbReference type="InterPro" id="IPR001128">
    <property type="entry name" value="Cyt_P450"/>
</dbReference>
<protein>
    <recommendedName>
        <fullName evidence="18">Cytochrome P450</fullName>
    </recommendedName>
</protein>
<evidence type="ECO:0000256" key="12">
    <source>
        <dbReference type="ARBA" id="ARBA00023136"/>
    </source>
</evidence>
<keyword evidence="10 13" id="KW-0408">Iron</keyword>
<keyword evidence="15" id="KW-0812">Transmembrane</keyword>
<dbReference type="Proteomes" id="UP001353858">
    <property type="component" value="Unassembled WGS sequence"/>
</dbReference>
<dbReference type="GO" id="GO:0005506">
    <property type="term" value="F:iron ion binding"/>
    <property type="evidence" value="ECO:0007669"/>
    <property type="project" value="InterPro"/>
</dbReference>
<evidence type="ECO:0000256" key="13">
    <source>
        <dbReference type="PIRSR" id="PIRSR602401-1"/>
    </source>
</evidence>
<proteinExistence type="inferred from homology"/>
<dbReference type="Gene3D" id="1.10.630.10">
    <property type="entry name" value="Cytochrome P450"/>
    <property type="match status" value="1"/>
</dbReference>
<evidence type="ECO:0000256" key="3">
    <source>
        <dbReference type="ARBA" id="ARBA00004406"/>
    </source>
</evidence>
<evidence type="ECO:0000256" key="5">
    <source>
        <dbReference type="ARBA" id="ARBA00022617"/>
    </source>
</evidence>
<comment type="subcellular location">
    <subcellularLocation>
        <location evidence="3">Endoplasmic reticulum membrane</location>
        <topology evidence="3">Peripheral membrane protein</topology>
    </subcellularLocation>
    <subcellularLocation>
        <location evidence="2">Microsome membrane</location>
        <topology evidence="2">Peripheral membrane protein</topology>
    </subcellularLocation>
</comment>
<keyword evidence="15" id="KW-1133">Transmembrane helix</keyword>
<keyword evidence="7" id="KW-0256">Endoplasmic reticulum</keyword>
<dbReference type="GO" id="GO:0005789">
    <property type="term" value="C:endoplasmic reticulum membrane"/>
    <property type="evidence" value="ECO:0007669"/>
    <property type="project" value="UniProtKB-SubCell"/>
</dbReference>
<sequence length="509" mass="57905">MALITNSAGLDFLAIVIVVSIGVVTFIKWRFQYWAKLNVPYIQPTIPFGTLGNLLWSANTLGVTVGHQYKEGKKKGYKHLGLFTLNLPLYMPIDLDIIKSIMSKDFNYFTDRGFYFNEKDDPLSAHLFSLEGEKWKSLRSKLTPTFTSGKMKIMFETQVDCAKQLVAALDYAIAKRKPVNIKNYSSSYTIDVIGACVFGINCNSFKNPGNDFQKHGKRIGVQTTCEMLKFFAAFSNPSVARSLGIGVFPKETTDFFMNIIKETVAFREKTNEIRKDFLQVLIELKNGAGYYEGGRENHLTIKELAAQSLLFFFAGYDTSSTTMSFALYELSENPDVQEQVREEINSFYDNHDGNITYENIKEMTYLNQVIEETLRKYPPLPMLNRKCVSNYKVPNCNLTIEKGTNVIIPLCGLHYDPEYFPNPEKFDPERFSSENKKNIIPFSYMPFGEGPRLCIGMRFGLMQTLIGLSLLLKNFKFSLNDKTKVPLQMSSLSIVLSVVGDIWLNVEKV</sequence>
<feature type="transmembrane region" description="Helical" evidence="15">
    <location>
        <begin position="12"/>
        <end position="31"/>
    </location>
</feature>
<keyword evidence="8" id="KW-0492">Microsome</keyword>
<evidence type="ECO:0000256" key="4">
    <source>
        <dbReference type="ARBA" id="ARBA00010617"/>
    </source>
</evidence>
<name>A0AAN7P6Q3_9COLE</name>
<accession>A0AAN7P6Q3</accession>
<keyword evidence="17" id="KW-1185">Reference proteome</keyword>
<comment type="caution">
    <text evidence="16">The sequence shown here is derived from an EMBL/GenBank/DDBJ whole genome shotgun (WGS) entry which is preliminary data.</text>
</comment>
<dbReference type="Pfam" id="PF00067">
    <property type="entry name" value="p450"/>
    <property type="match status" value="1"/>
</dbReference>
<dbReference type="GO" id="GO:0016705">
    <property type="term" value="F:oxidoreductase activity, acting on paired donors, with incorporation or reduction of molecular oxygen"/>
    <property type="evidence" value="ECO:0007669"/>
    <property type="project" value="InterPro"/>
</dbReference>
<dbReference type="InterPro" id="IPR050476">
    <property type="entry name" value="Insect_CytP450_Detox"/>
</dbReference>
<evidence type="ECO:0008006" key="18">
    <source>
        <dbReference type="Google" id="ProtNLM"/>
    </source>
</evidence>
<dbReference type="GO" id="GO:0020037">
    <property type="term" value="F:heme binding"/>
    <property type="evidence" value="ECO:0007669"/>
    <property type="project" value="InterPro"/>
</dbReference>
<reference evidence="17" key="1">
    <citation type="submission" date="2023-01" db="EMBL/GenBank/DDBJ databases">
        <title>Key to firefly adult light organ development and bioluminescence: homeobox transcription factors regulate luciferase expression and transportation to peroxisome.</title>
        <authorList>
            <person name="Fu X."/>
        </authorList>
    </citation>
    <scope>NUCLEOTIDE SEQUENCE [LARGE SCALE GENOMIC DNA]</scope>
</reference>
<feature type="binding site" description="axial binding residue" evidence="13">
    <location>
        <position position="454"/>
    </location>
    <ligand>
        <name>heme</name>
        <dbReference type="ChEBI" id="CHEBI:30413"/>
    </ligand>
    <ligandPart>
        <name>Fe</name>
        <dbReference type="ChEBI" id="CHEBI:18248"/>
    </ligandPart>
</feature>
<dbReference type="SUPFAM" id="SSF48264">
    <property type="entry name" value="Cytochrome P450"/>
    <property type="match status" value="1"/>
</dbReference>
<evidence type="ECO:0000256" key="6">
    <source>
        <dbReference type="ARBA" id="ARBA00022723"/>
    </source>
</evidence>
<keyword evidence="12 15" id="KW-0472">Membrane</keyword>
<evidence type="ECO:0000256" key="15">
    <source>
        <dbReference type="SAM" id="Phobius"/>
    </source>
</evidence>
<evidence type="ECO:0000256" key="9">
    <source>
        <dbReference type="ARBA" id="ARBA00023002"/>
    </source>
</evidence>
<evidence type="ECO:0000313" key="16">
    <source>
        <dbReference type="EMBL" id="KAK4878094.1"/>
    </source>
</evidence>
<dbReference type="PRINTS" id="PR00385">
    <property type="entry name" value="P450"/>
</dbReference>
<dbReference type="CDD" id="cd11056">
    <property type="entry name" value="CYP6-like"/>
    <property type="match status" value="1"/>
</dbReference>
<organism evidence="16 17">
    <name type="scientific">Aquatica leii</name>
    <dbReference type="NCBI Taxonomy" id="1421715"/>
    <lineage>
        <taxon>Eukaryota</taxon>
        <taxon>Metazoa</taxon>
        <taxon>Ecdysozoa</taxon>
        <taxon>Arthropoda</taxon>
        <taxon>Hexapoda</taxon>
        <taxon>Insecta</taxon>
        <taxon>Pterygota</taxon>
        <taxon>Neoptera</taxon>
        <taxon>Endopterygota</taxon>
        <taxon>Coleoptera</taxon>
        <taxon>Polyphaga</taxon>
        <taxon>Elateriformia</taxon>
        <taxon>Elateroidea</taxon>
        <taxon>Lampyridae</taxon>
        <taxon>Luciolinae</taxon>
        <taxon>Aquatica</taxon>
    </lineage>
</organism>
<keyword evidence="6 13" id="KW-0479">Metal-binding</keyword>
<evidence type="ECO:0000256" key="1">
    <source>
        <dbReference type="ARBA" id="ARBA00001971"/>
    </source>
</evidence>
<dbReference type="FunFam" id="1.10.630.10:FF:000042">
    <property type="entry name" value="Cytochrome P450"/>
    <property type="match status" value="1"/>
</dbReference>
<dbReference type="PRINTS" id="PR00463">
    <property type="entry name" value="EP450I"/>
</dbReference>
<evidence type="ECO:0000256" key="8">
    <source>
        <dbReference type="ARBA" id="ARBA00022848"/>
    </source>
</evidence>
<evidence type="ECO:0000256" key="2">
    <source>
        <dbReference type="ARBA" id="ARBA00004174"/>
    </source>
</evidence>
<keyword evidence="5 13" id="KW-0349">Heme</keyword>
<evidence type="ECO:0000313" key="17">
    <source>
        <dbReference type="Proteomes" id="UP001353858"/>
    </source>
</evidence>
<dbReference type="InterPro" id="IPR017972">
    <property type="entry name" value="Cyt_P450_CS"/>
</dbReference>
<dbReference type="AlphaFoldDB" id="A0AAN7P6Q3"/>
<evidence type="ECO:0000256" key="10">
    <source>
        <dbReference type="ARBA" id="ARBA00023004"/>
    </source>
</evidence>
<dbReference type="EMBL" id="JARPUR010000004">
    <property type="protein sequence ID" value="KAK4878094.1"/>
    <property type="molecule type" value="Genomic_DNA"/>
</dbReference>